<evidence type="ECO:0000256" key="2">
    <source>
        <dbReference type="ARBA" id="ARBA00022801"/>
    </source>
</evidence>
<dbReference type="PANTHER" id="PTHR23044:SF61">
    <property type="entry name" value="3'-5' EXORIBONUCLEASE 1-RELATED"/>
    <property type="match status" value="1"/>
</dbReference>
<dbReference type="Gene3D" id="3.30.420.10">
    <property type="entry name" value="Ribonuclease H-like superfamily/Ribonuclease H"/>
    <property type="match status" value="1"/>
</dbReference>
<dbReference type="EMBL" id="DWYG01000174">
    <property type="protein sequence ID" value="HJB42858.1"/>
    <property type="molecule type" value="Genomic_DNA"/>
</dbReference>
<dbReference type="InterPro" id="IPR051274">
    <property type="entry name" value="3-5_Exoribonuclease"/>
</dbReference>
<protein>
    <submittedName>
        <fullName evidence="5">Exonuclease domain-containing protein</fullName>
    </submittedName>
</protein>
<proteinExistence type="predicted"/>
<dbReference type="InterPro" id="IPR036397">
    <property type="entry name" value="RNaseH_sf"/>
</dbReference>
<name>A0A9D2S3J1_9FIRM</name>
<evidence type="ECO:0000256" key="3">
    <source>
        <dbReference type="ARBA" id="ARBA00022839"/>
    </source>
</evidence>
<feature type="domain" description="Exonuclease" evidence="4">
    <location>
        <begin position="2"/>
        <end position="188"/>
    </location>
</feature>
<dbReference type="GO" id="GO:0000175">
    <property type="term" value="F:3'-5'-RNA exonuclease activity"/>
    <property type="evidence" value="ECO:0007669"/>
    <property type="project" value="InterPro"/>
</dbReference>
<dbReference type="PANTHER" id="PTHR23044">
    <property type="entry name" value="3'-5' EXONUCLEASE ERI1-RELATED"/>
    <property type="match status" value="1"/>
</dbReference>
<dbReference type="Pfam" id="PF00929">
    <property type="entry name" value="RNase_T"/>
    <property type="match status" value="1"/>
</dbReference>
<gene>
    <name evidence="5" type="ORF">H9945_10220</name>
</gene>
<dbReference type="InterPro" id="IPR012337">
    <property type="entry name" value="RNaseH-like_sf"/>
</dbReference>
<dbReference type="AlphaFoldDB" id="A0A9D2S3J1"/>
<dbReference type="SMART" id="SM00479">
    <property type="entry name" value="EXOIII"/>
    <property type="match status" value="1"/>
</dbReference>
<comment type="caution">
    <text evidence="5">The sequence shown here is derived from an EMBL/GenBank/DDBJ whole genome shotgun (WGS) entry which is preliminary data.</text>
</comment>
<dbReference type="GO" id="GO:0003676">
    <property type="term" value="F:nucleic acid binding"/>
    <property type="evidence" value="ECO:0007669"/>
    <property type="project" value="InterPro"/>
</dbReference>
<keyword evidence="3 5" id="KW-0269">Exonuclease</keyword>
<organism evidence="5 6">
    <name type="scientific">Candidatus Gemmiger avicola</name>
    <dbReference type="NCBI Taxonomy" id="2838605"/>
    <lineage>
        <taxon>Bacteria</taxon>
        <taxon>Bacillati</taxon>
        <taxon>Bacillota</taxon>
        <taxon>Clostridia</taxon>
        <taxon>Eubacteriales</taxon>
        <taxon>Gemmiger</taxon>
    </lineage>
</organism>
<dbReference type="SUPFAM" id="SSF53098">
    <property type="entry name" value="Ribonuclease H-like"/>
    <property type="match status" value="1"/>
</dbReference>
<evidence type="ECO:0000256" key="1">
    <source>
        <dbReference type="ARBA" id="ARBA00022722"/>
    </source>
</evidence>
<sequence length="324" mass="37127">MNLIVFDLEWNIGYAPRTFQYHGAELTLRGEIIQIGAVRINERAEILDTFEMTLRPRIFRKLQHHIAKVTGLTQGDLDAGVPIAQGLRRFVEWAGPDAEFAEWGLDDVPVLKQNLFLCGLDESWPARWYDLQRIFLQAYPRKEGEGMTLESVVDRLGIPKGDPFHNALDDALYTVKVCRQLPLAEGLATYPTEEEQLREALLTDPDASVHDLRTWFGLMEHDAYKTDPALCTPNCPLCGAPLALDDLWLKRGNTGYYTEGTCPAHGPWFVRFKLSRRDGLHWNFARCTEAVRPDTYARWKRQAAAQRERMRRRAEREAQESAAE</sequence>
<accession>A0A9D2S3J1</accession>
<keyword evidence="2" id="KW-0378">Hydrolase</keyword>
<keyword evidence="1" id="KW-0540">Nuclease</keyword>
<dbReference type="Proteomes" id="UP000886803">
    <property type="component" value="Unassembled WGS sequence"/>
</dbReference>
<dbReference type="CDD" id="cd06133">
    <property type="entry name" value="ERI-1_3'hExo_like"/>
    <property type="match status" value="1"/>
</dbReference>
<reference evidence="5" key="2">
    <citation type="submission" date="2021-04" db="EMBL/GenBank/DDBJ databases">
        <authorList>
            <person name="Gilroy R."/>
        </authorList>
    </citation>
    <scope>NUCLEOTIDE SEQUENCE</scope>
    <source>
        <strain evidence="5">ChiBcec8-13705</strain>
    </source>
</reference>
<evidence type="ECO:0000313" key="5">
    <source>
        <dbReference type="EMBL" id="HJB42858.1"/>
    </source>
</evidence>
<dbReference type="InterPro" id="IPR047201">
    <property type="entry name" value="ERI-1_3'hExo-like"/>
</dbReference>
<dbReference type="InterPro" id="IPR013520">
    <property type="entry name" value="Ribonucl_H"/>
</dbReference>
<evidence type="ECO:0000313" key="6">
    <source>
        <dbReference type="Proteomes" id="UP000886803"/>
    </source>
</evidence>
<reference evidence="5" key="1">
    <citation type="journal article" date="2021" name="PeerJ">
        <title>Extensive microbial diversity within the chicken gut microbiome revealed by metagenomics and culture.</title>
        <authorList>
            <person name="Gilroy R."/>
            <person name="Ravi A."/>
            <person name="Getino M."/>
            <person name="Pursley I."/>
            <person name="Horton D.L."/>
            <person name="Alikhan N.F."/>
            <person name="Baker D."/>
            <person name="Gharbi K."/>
            <person name="Hall N."/>
            <person name="Watson M."/>
            <person name="Adriaenssens E.M."/>
            <person name="Foster-Nyarko E."/>
            <person name="Jarju S."/>
            <person name="Secka A."/>
            <person name="Antonio M."/>
            <person name="Oren A."/>
            <person name="Chaudhuri R.R."/>
            <person name="La Ragione R."/>
            <person name="Hildebrand F."/>
            <person name="Pallen M.J."/>
        </authorList>
    </citation>
    <scope>NUCLEOTIDE SEQUENCE</scope>
    <source>
        <strain evidence="5">ChiBcec8-13705</strain>
    </source>
</reference>
<evidence type="ECO:0000259" key="4">
    <source>
        <dbReference type="SMART" id="SM00479"/>
    </source>
</evidence>